<dbReference type="PANTHER" id="PTHR44846:SF17">
    <property type="entry name" value="GNTR-FAMILY TRANSCRIPTIONAL REGULATOR"/>
    <property type="match status" value="1"/>
</dbReference>
<dbReference type="STRING" id="909626.AQJ91_08955"/>
<keyword evidence="1" id="KW-0805">Transcription regulation</keyword>
<dbReference type="InterPro" id="IPR011663">
    <property type="entry name" value="UTRA"/>
</dbReference>
<dbReference type="GO" id="GO:0045892">
    <property type="term" value="P:negative regulation of DNA-templated transcription"/>
    <property type="evidence" value="ECO:0007669"/>
    <property type="project" value="TreeGrafter"/>
</dbReference>
<evidence type="ECO:0000256" key="2">
    <source>
        <dbReference type="ARBA" id="ARBA00023125"/>
    </source>
</evidence>
<keyword evidence="7" id="KW-1185">Reference proteome</keyword>
<dbReference type="GO" id="GO:0003677">
    <property type="term" value="F:DNA binding"/>
    <property type="evidence" value="ECO:0007669"/>
    <property type="project" value="UniProtKB-KW"/>
</dbReference>
<comment type="caution">
    <text evidence="6">The sequence shown here is derived from an EMBL/GenBank/DDBJ whole genome shotgun (WGS) entry which is preliminary data.</text>
</comment>
<evidence type="ECO:0000256" key="4">
    <source>
        <dbReference type="SAM" id="MobiDB-lite"/>
    </source>
</evidence>
<evidence type="ECO:0000313" key="6">
    <source>
        <dbReference type="EMBL" id="KUO21555.1"/>
    </source>
</evidence>
<gene>
    <name evidence="6" type="ORF">AQJ91_08955</name>
</gene>
<dbReference type="SMART" id="SM00866">
    <property type="entry name" value="UTRA"/>
    <property type="match status" value="1"/>
</dbReference>
<dbReference type="SUPFAM" id="SSF46785">
    <property type="entry name" value="Winged helix' DNA-binding domain"/>
    <property type="match status" value="1"/>
</dbReference>
<evidence type="ECO:0000259" key="5">
    <source>
        <dbReference type="PROSITE" id="PS50949"/>
    </source>
</evidence>
<proteinExistence type="predicted"/>
<dbReference type="InterPro" id="IPR028978">
    <property type="entry name" value="Chorismate_lyase_/UTRA_dom_sf"/>
</dbReference>
<sequence length="262" mass="29318">MPKAYEVIADDLRRSIRAGERGPGDRLPSETDLARYYRRSVPTVQNALRLLSAEGLVDRRHGRGTFVRRPRTVAVRDNGRHQWEKDRARKAPAERAGTGATEHDTGLCQRDLVFHAQYREVSAPRDLADAFGVPVGTALLERTYRTHCATESAPFSLVTSYLVRDLIAANPALLDETNEPWPGGTQNQLYTVGVEVARVEERVTARPPAPEEARELDLPAGTPVLLLRKTSYDINDRVVDISDVTLPGDRTELLFTTPLERW</sequence>
<dbReference type="OrthoDB" id="4537656at2"/>
<feature type="region of interest" description="Disordered" evidence="4">
    <location>
        <begin position="78"/>
        <end position="102"/>
    </location>
</feature>
<accession>A0A101V311</accession>
<evidence type="ECO:0000256" key="1">
    <source>
        <dbReference type="ARBA" id="ARBA00023015"/>
    </source>
</evidence>
<dbReference type="FunFam" id="1.10.10.10:FF:000788">
    <property type="entry name" value="GntR family transcriptional regulator"/>
    <property type="match status" value="1"/>
</dbReference>
<dbReference type="Proteomes" id="UP000053260">
    <property type="component" value="Unassembled WGS sequence"/>
</dbReference>
<protein>
    <submittedName>
        <fullName evidence="6">Transcriptional regulator</fullName>
    </submittedName>
</protein>
<dbReference type="EMBL" id="LMXB01000024">
    <property type="protein sequence ID" value="KUO21555.1"/>
    <property type="molecule type" value="Genomic_DNA"/>
</dbReference>
<organism evidence="6 7">
    <name type="scientific">Streptomyces dysideae</name>
    <dbReference type="NCBI Taxonomy" id="909626"/>
    <lineage>
        <taxon>Bacteria</taxon>
        <taxon>Bacillati</taxon>
        <taxon>Actinomycetota</taxon>
        <taxon>Actinomycetes</taxon>
        <taxon>Kitasatosporales</taxon>
        <taxon>Streptomycetaceae</taxon>
        <taxon>Streptomyces</taxon>
    </lineage>
</organism>
<dbReference type="InterPro" id="IPR000524">
    <property type="entry name" value="Tscrpt_reg_HTH_GntR"/>
</dbReference>
<evidence type="ECO:0000313" key="7">
    <source>
        <dbReference type="Proteomes" id="UP000053260"/>
    </source>
</evidence>
<dbReference type="Gene3D" id="1.10.10.10">
    <property type="entry name" value="Winged helix-like DNA-binding domain superfamily/Winged helix DNA-binding domain"/>
    <property type="match status" value="1"/>
</dbReference>
<dbReference type="PANTHER" id="PTHR44846">
    <property type="entry name" value="MANNOSYL-D-GLYCERATE TRANSPORT/METABOLISM SYSTEM REPRESSOR MNGR-RELATED"/>
    <property type="match status" value="1"/>
</dbReference>
<reference evidence="6 7" key="1">
    <citation type="submission" date="2015-10" db="EMBL/GenBank/DDBJ databases">
        <title>Draft genome sequence of Streptomyces sp. RV15, isolated from a marine sponge.</title>
        <authorList>
            <person name="Ruckert C."/>
            <person name="Abdelmohsen U.R."/>
            <person name="Winkler A."/>
            <person name="Hentschel U."/>
            <person name="Kalinowski J."/>
            <person name="Kampfer P."/>
            <person name="Glaeser S."/>
        </authorList>
    </citation>
    <scope>NUCLEOTIDE SEQUENCE [LARGE SCALE GENOMIC DNA]</scope>
    <source>
        <strain evidence="6 7">RV15</strain>
    </source>
</reference>
<dbReference type="InterPro" id="IPR036390">
    <property type="entry name" value="WH_DNA-bd_sf"/>
</dbReference>
<dbReference type="PROSITE" id="PS50949">
    <property type="entry name" value="HTH_GNTR"/>
    <property type="match status" value="1"/>
</dbReference>
<keyword evidence="2" id="KW-0238">DNA-binding</keyword>
<feature type="domain" description="HTH gntR-type" evidence="5">
    <location>
        <begin position="2"/>
        <end position="70"/>
    </location>
</feature>
<keyword evidence="3" id="KW-0804">Transcription</keyword>
<dbReference type="Gene3D" id="3.40.1410.10">
    <property type="entry name" value="Chorismate lyase-like"/>
    <property type="match status" value="1"/>
</dbReference>
<dbReference type="CDD" id="cd07377">
    <property type="entry name" value="WHTH_GntR"/>
    <property type="match status" value="1"/>
</dbReference>
<dbReference type="InterPro" id="IPR050679">
    <property type="entry name" value="Bact_HTH_transcr_reg"/>
</dbReference>
<dbReference type="InterPro" id="IPR036388">
    <property type="entry name" value="WH-like_DNA-bd_sf"/>
</dbReference>
<dbReference type="RefSeq" id="WP_067018731.1">
    <property type="nucleotide sequence ID" value="NZ_KQ949078.1"/>
</dbReference>
<dbReference type="Pfam" id="PF00392">
    <property type="entry name" value="GntR"/>
    <property type="match status" value="1"/>
</dbReference>
<feature type="compositionally biased region" description="Basic and acidic residues" evidence="4">
    <location>
        <begin position="78"/>
        <end position="93"/>
    </location>
</feature>
<dbReference type="Pfam" id="PF07702">
    <property type="entry name" value="UTRA"/>
    <property type="match status" value="1"/>
</dbReference>
<dbReference type="SUPFAM" id="SSF64288">
    <property type="entry name" value="Chorismate lyase-like"/>
    <property type="match status" value="1"/>
</dbReference>
<evidence type="ECO:0000256" key="3">
    <source>
        <dbReference type="ARBA" id="ARBA00023163"/>
    </source>
</evidence>
<dbReference type="GO" id="GO:0003700">
    <property type="term" value="F:DNA-binding transcription factor activity"/>
    <property type="evidence" value="ECO:0007669"/>
    <property type="project" value="InterPro"/>
</dbReference>
<name>A0A101V311_9ACTN</name>
<dbReference type="SMART" id="SM00345">
    <property type="entry name" value="HTH_GNTR"/>
    <property type="match status" value="1"/>
</dbReference>
<dbReference type="AlphaFoldDB" id="A0A101V311"/>